<reference evidence="1 2" key="1">
    <citation type="submission" date="2013-06" db="EMBL/GenBank/DDBJ databases">
        <authorList>
            <person name="Weinstock G."/>
            <person name="Sodergren E."/>
            <person name="Lobos E.A."/>
            <person name="Fulton L."/>
            <person name="Fulton R."/>
            <person name="Courtney L."/>
            <person name="Fronick C."/>
            <person name="O'Laughlin M."/>
            <person name="Godfrey J."/>
            <person name="Wilson R.M."/>
            <person name="Miner T."/>
            <person name="Farmer C."/>
            <person name="Delehaunty K."/>
            <person name="Cordes M."/>
            <person name="Minx P."/>
            <person name="Tomlinson C."/>
            <person name="Chen J."/>
            <person name="Wollam A."/>
            <person name="Pepin K.H."/>
            <person name="Bhonagiri V."/>
            <person name="Zhang X."/>
            <person name="Warren W."/>
            <person name="Mitreva M."/>
            <person name="Mardis E.R."/>
            <person name="Wilson R.K."/>
        </authorList>
    </citation>
    <scope>NUCLEOTIDE SEQUENCE [LARGE SCALE GENOMIC DNA]</scope>
    <source>
        <strain evidence="1 2">F0570</strain>
    </source>
</reference>
<gene>
    <name evidence="1" type="ORF">HMPREF1555_01442</name>
</gene>
<dbReference type="HOGENOM" id="CLU_3255640_0_0_10"/>
<dbReference type="AlphaFoldDB" id="A0A0E2LQA8"/>
<dbReference type="Proteomes" id="UP000016630">
    <property type="component" value="Unassembled WGS sequence"/>
</dbReference>
<name>A0A0E2LQA8_PORGN</name>
<accession>A0A0E2LQA8</accession>
<proteinExistence type="predicted"/>
<evidence type="ECO:0000313" key="1">
    <source>
        <dbReference type="EMBL" id="ERJ65302.1"/>
    </source>
</evidence>
<organism evidence="1 2">
    <name type="scientific">Porphyromonas gingivalis F0570</name>
    <dbReference type="NCBI Taxonomy" id="1227271"/>
    <lineage>
        <taxon>Bacteria</taxon>
        <taxon>Pseudomonadati</taxon>
        <taxon>Bacteroidota</taxon>
        <taxon>Bacteroidia</taxon>
        <taxon>Bacteroidales</taxon>
        <taxon>Porphyromonadaceae</taxon>
        <taxon>Porphyromonas</taxon>
    </lineage>
</organism>
<dbReference type="EMBL" id="AWUW01000106">
    <property type="protein sequence ID" value="ERJ65302.1"/>
    <property type="molecule type" value="Genomic_DNA"/>
</dbReference>
<protein>
    <submittedName>
        <fullName evidence="1">Uncharacterized protein</fullName>
    </submittedName>
</protein>
<sequence>MPSCTVQDTGVGVQYPFWKFMPQKLFLMLLPQPGNSNSLNSL</sequence>
<evidence type="ECO:0000313" key="2">
    <source>
        <dbReference type="Proteomes" id="UP000016630"/>
    </source>
</evidence>
<comment type="caution">
    <text evidence="1">The sequence shown here is derived from an EMBL/GenBank/DDBJ whole genome shotgun (WGS) entry which is preliminary data.</text>
</comment>